<evidence type="ECO:0000313" key="3">
    <source>
        <dbReference type="Proteomes" id="UP001201161"/>
    </source>
</evidence>
<keyword evidence="1" id="KW-1133">Transmembrane helix</keyword>
<evidence type="ECO:0000313" key="2">
    <source>
        <dbReference type="EMBL" id="MCF6378614.1"/>
    </source>
</evidence>
<comment type="caution">
    <text evidence="2">The sequence shown here is derived from an EMBL/GenBank/DDBJ whole genome shotgun (WGS) entry which is preliminary data.</text>
</comment>
<evidence type="ECO:0000256" key="1">
    <source>
        <dbReference type="SAM" id="Phobius"/>
    </source>
</evidence>
<keyword evidence="1" id="KW-0812">Transmembrane</keyword>
<protein>
    <submittedName>
        <fullName evidence="2">DUF1360 domain-containing protein</fullName>
    </submittedName>
</protein>
<accession>A0ABS9HDX4</accession>
<feature type="transmembrane region" description="Helical" evidence="1">
    <location>
        <begin position="20"/>
        <end position="40"/>
    </location>
</feature>
<name>A0ABS9HDX4_9ACTN</name>
<dbReference type="EMBL" id="JAKJHZ010000007">
    <property type="protein sequence ID" value="MCF6378614.1"/>
    <property type="molecule type" value="Genomic_DNA"/>
</dbReference>
<dbReference type="InterPro" id="IPR010773">
    <property type="entry name" value="Mycophage_PG1_Gp7"/>
</dbReference>
<sequence length="164" mass="17004">MPSLLHDPSAYDTGDDVNLGGYAGSLVTYAAGVGFLLIAARVTGRQLPRTYSTRDLVVGGVATHKLTRLLSRASVTSPLRAPFTTFDAPAGSGEHVESARGDHGLRHTVGELLTCPFCLGVWVGTAYVAGLVAAPGPTRALAAVMTVVAGSDTLQHAYSRLRGD</sequence>
<gene>
    <name evidence="2" type="ORF">L2K70_13460</name>
</gene>
<keyword evidence="1" id="KW-0472">Membrane</keyword>
<dbReference type="RefSeq" id="WP_236402664.1">
    <property type="nucleotide sequence ID" value="NZ_JAKJHZ010000007.1"/>
</dbReference>
<dbReference type="Proteomes" id="UP001201161">
    <property type="component" value="Unassembled WGS sequence"/>
</dbReference>
<dbReference type="Pfam" id="PF07098">
    <property type="entry name" value="DUF1360"/>
    <property type="match status" value="1"/>
</dbReference>
<proteinExistence type="predicted"/>
<organism evidence="2 3">
    <name type="scientific">Nocardioides potassii</name>
    <dbReference type="NCBI Taxonomy" id="2911371"/>
    <lineage>
        <taxon>Bacteria</taxon>
        <taxon>Bacillati</taxon>
        <taxon>Actinomycetota</taxon>
        <taxon>Actinomycetes</taxon>
        <taxon>Propionibacteriales</taxon>
        <taxon>Nocardioidaceae</taxon>
        <taxon>Nocardioides</taxon>
    </lineage>
</organism>
<keyword evidence="3" id="KW-1185">Reference proteome</keyword>
<reference evidence="2 3" key="1">
    <citation type="submission" date="2022-01" db="EMBL/GenBank/DDBJ databases">
        <title>Nocardioides sp. nov., an actinomycete isolated from mining soil.</title>
        <authorList>
            <person name="Liu L."/>
        </authorList>
    </citation>
    <scope>NUCLEOTIDE SEQUENCE [LARGE SCALE GENOMIC DNA]</scope>
    <source>
        <strain evidence="2 3">KLBMP 9356</strain>
    </source>
</reference>